<gene>
    <name evidence="1" type="ORF">LCGC14_0288500</name>
</gene>
<dbReference type="AlphaFoldDB" id="A0A0F9WZA1"/>
<reference evidence="1" key="1">
    <citation type="journal article" date="2015" name="Nature">
        <title>Complex archaea that bridge the gap between prokaryotes and eukaryotes.</title>
        <authorList>
            <person name="Spang A."/>
            <person name="Saw J.H."/>
            <person name="Jorgensen S.L."/>
            <person name="Zaremba-Niedzwiedzka K."/>
            <person name="Martijn J."/>
            <person name="Lind A.E."/>
            <person name="van Eijk R."/>
            <person name="Schleper C."/>
            <person name="Guy L."/>
            <person name="Ettema T.J."/>
        </authorList>
    </citation>
    <scope>NUCLEOTIDE SEQUENCE</scope>
</reference>
<evidence type="ECO:0000313" key="1">
    <source>
        <dbReference type="EMBL" id="KKN84388.1"/>
    </source>
</evidence>
<protein>
    <submittedName>
        <fullName evidence="1">Uncharacterized protein</fullName>
    </submittedName>
</protein>
<name>A0A0F9WZA1_9ZZZZ</name>
<organism evidence="1">
    <name type="scientific">marine sediment metagenome</name>
    <dbReference type="NCBI Taxonomy" id="412755"/>
    <lineage>
        <taxon>unclassified sequences</taxon>
        <taxon>metagenomes</taxon>
        <taxon>ecological metagenomes</taxon>
    </lineage>
</organism>
<accession>A0A0F9WZA1</accession>
<proteinExistence type="predicted"/>
<sequence>MCENPQAEDNGEGSCCGDCTPKRYNVVRMFKVSGRRKIMRRRLLLADARAHCQRDDTHKAGVWFDGYEEA</sequence>
<dbReference type="EMBL" id="LAZR01000171">
    <property type="protein sequence ID" value="KKN84388.1"/>
    <property type="molecule type" value="Genomic_DNA"/>
</dbReference>
<comment type="caution">
    <text evidence="1">The sequence shown here is derived from an EMBL/GenBank/DDBJ whole genome shotgun (WGS) entry which is preliminary data.</text>
</comment>